<evidence type="ECO:0000256" key="3">
    <source>
        <dbReference type="ARBA" id="ARBA00023004"/>
    </source>
</evidence>
<dbReference type="EMBL" id="QWKZ01000034">
    <property type="protein sequence ID" value="RIH86270.1"/>
    <property type="molecule type" value="Genomic_DNA"/>
</dbReference>
<sequence>MNRRYLIGVVLAAGTALWFGLGQGSLPEGPGRELVLQKCQTCHELGFVTRERQPRERWDAIITEMQSYGLRLTSEERATILNYLATHFAPGAQAPTPAPQPQANVSGAQVYNNCIGCHQANGSGVPGVFPPLAGHVPSILATRGGREWLIQVMLYGLQGPINVRGSSYNGAMPAYPQLSDAEIAAVLNHISTQWGNGFPSGQGPFTEAEVRAQRGKNLSPQQVLSARQGLGLR</sequence>
<dbReference type="Pfam" id="PF00034">
    <property type="entry name" value="Cytochrom_C"/>
    <property type="match status" value="1"/>
</dbReference>
<dbReference type="InterPro" id="IPR009056">
    <property type="entry name" value="Cyt_c-like_dom"/>
</dbReference>
<dbReference type="PANTHER" id="PTHR35008:SF8">
    <property type="entry name" value="ALCOHOL DEHYDROGENASE CYTOCHROME C SUBUNIT"/>
    <property type="match status" value="1"/>
</dbReference>
<feature type="compositionally biased region" description="Polar residues" evidence="5">
    <location>
        <begin position="216"/>
        <end position="225"/>
    </location>
</feature>
<keyword evidence="3 4" id="KW-0408">Iron</keyword>
<dbReference type="AlphaFoldDB" id="A0A399ERW0"/>
<dbReference type="Proteomes" id="UP000265800">
    <property type="component" value="Unassembled WGS sequence"/>
</dbReference>
<dbReference type="RefSeq" id="WP_119359974.1">
    <property type="nucleotide sequence ID" value="NZ_QWKZ01000034.1"/>
</dbReference>
<evidence type="ECO:0000256" key="2">
    <source>
        <dbReference type="ARBA" id="ARBA00022723"/>
    </source>
</evidence>
<evidence type="ECO:0000256" key="5">
    <source>
        <dbReference type="SAM" id="MobiDB-lite"/>
    </source>
</evidence>
<evidence type="ECO:0000256" key="1">
    <source>
        <dbReference type="ARBA" id="ARBA00022617"/>
    </source>
</evidence>
<name>A0A399ERW0_9DEIN</name>
<gene>
    <name evidence="7" type="primary">cycA_4</name>
    <name evidence="7" type="ORF">Mlute_01326</name>
</gene>
<dbReference type="InterPro" id="IPR051459">
    <property type="entry name" value="Cytochrome_c-type_DH"/>
</dbReference>
<evidence type="ECO:0000256" key="4">
    <source>
        <dbReference type="PROSITE-ProRule" id="PRU00433"/>
    </source>
</evidence>
<keyword evidence="1 4" id="KW-0349">Heme</keyword>
<dbReference type="SUPFAM" id="SSF46626">
    <property type="entry name" value="Cytochrome c"/>
    <property type="match status" value="2"/>
</dbReference>
<comment type="caution">
    <text evidence="7">The sequence shown here is derived from an EMBL/GenBank/DDBJ whole genome shotgun (WGS) entry which is preliminary data.</text>
</comment>
<dbReference type="PROSITE" id="PS51007">
    <property type="entry name" value="CYTC"/>
    <property type="match status" value="1"/>
</dbReference>
<dbReference type="GO" id="GO:0046872">
    <property type="term" value="F:metal ion binding"/>
    <property type="evidence" value="ECO:0007669"/>
    <property type="project" value="UniProtKB-KW"/>
</dbReference>
<dbReference type="Gene3D" id="1.10.760.10">
    <property type="entry name" value="Cytochrome c-like domain"/>
    <property type="match status" value="2"/>
</dbReference>
<keyword evidence="8" id="KW-1185">Reference proteome</keyword>
<evidence type="ECO:0000313" key="8">
    <source>
        <dbReference type="Proteomes" id="UP000265800"/>
    </source>
</evidence>
<proteinExistence type="predicted"/>
<dbReference type="GO" id="GO:0020037">
    <property type="term" value="F:heme binding"/>
    <property type="evidence" value="ECO:0007669"/>
    <property type="project" value="InterPro"/>
</dbReference>
<reference evidence="7 8" key="1">
    <citation type="submission" date="2018-08" db="EMBL/GenBank/DDBJ databases">
        <title>Meiothermus luteus KCTC 52599 genome sequencing project.</title>
        <authorList>
            <person name="Da Costa M.S."/>
            <person name="Albuquerque L."/>
            <person name="Raposo P."/>
            <person name="Froufe H.J.C."/>
            <person name="Barroso C.S."/>
            <person name="Egas C."/>
        </authorList>
    </citation>
    <scope>NUCLEOTIDE SEQUENCE [LARGE SCALE GENOMIC DNA]</scope>
    <source>
        <strain evidence="7 8">KCTC 52599</strain>
    </source>
</reference>
<keyword evidence="2 4" id="KW-0479">Metal-binding</keyword>
<organism evidence="7 8">
    <name type="scientific">Meiothermus luteus</name>
    <dbReference type="NCBI Taxonomy" id="2026184"/>
    <lineage>
        <taxon>Bacteria</taxon>
        <taxon>Thermotogati</taxon>
        <taxon>Deinococcota</taxon>
        <taxon>Deinococci</taxon>
        <taxon>Thermales</taxon>
        <taxon>Thermaceae</taxon>
        <taxon>Meiothermus</taxon>
    </lineage>
</organism>
<accession>A0A399ERW0</accession>
<feature type="region of interest" description="Disordered" evidence="5">
    <location>
        <begin position="212"/>
        <end position="233"/>
    </location>
</feature>
<dbReference type="InterPro" id="IPR036909">
    <property type="entry name" value="Cyt_c-like_dom_sf"/>
</dbReference>
<dbReference type="OrthoDB" id="31970at2"/>
<feature type="domain" description="Cytochrome c" evidence="6">
    <location>
        <begin position="102"/>
        <end position="194"/>
    </location>
</feature>
<evidence type="ECO:0000259" key="6">
    <source>
        <dbReference type="PROSITE" id="PS51007"/>
    </source>
</evidence>
<dbReference type="GO" id="GO:0009055">
    <property type="term" value="F:electron transfer activity"/>
    <property type="evidence" value="ECO:0007669"/>
    <property type="project" value="InterPro"/>
</dbReference>
<dbReference type="PANTHER" id="PTHR35008">
    <property type="entry name" value="BLL4482 PROTEIN-RELATED"/>
    <property type="match status" value="1"/>
</dbReference>
<evidence type="ECO:0000313" key="7">
    <source>
        <dbReference type="EMBL" id="RIH86270.1"/>
    </source>
</evidence>
<protein>
    <submittedName>
        <fullName evidence="7">Cytochrome c-552</fullName>
    </submittedName>
</protein>